<dbReference type="AlphaFoldDB" id="W0FYI4"/>
<sequence length="73" mass="8300">MAPRPLPPLETRTGRHLMSAYIDDLEEPCDDCGADEGEPCDPECEHYDEELHGSYTREIEPPSQYEEPVPPGW</sequence>
<name>W0FYI4_9ACTN</name>
<dbReference type="EMBL" id="KF501372">
    <property type="protein sequence ID" value="AHF46219.1"/>
    <property type="molecule type" value="Genomic_DNA"/>
</dbReference>
<reference evidence="1" key="1">
    <citation type="submission" date="2013-08" db="EMBL/GenBank/DDBJ databases">
        <title>Two distinct conjugal transfer systems on Streptomyces plasmid pZL1.</title>
        <authorList>
            <person name="Zhao L."/>
            <person name="Zhong L."/>
            <person name="Qin Z."/>
        </authorList>
    </citation>
    <scope>NUCLEOTIDE SEQUENCE</scope>
    <source>
        <strain evidence="1">14R-10</strain>
        <plasmid evidence="1">pZL1</plasmid>
    </source>
</reference>
<keyword evidence="1" id="KW-0614">Plasmid</keyword>
<gene>
    <name evidence="1" type="ORF">pZL1.54c</name>
</gene>
<accession>W0FYI4</accession>
<protein>
    <submittedName>
        <fullName evidence="1">Uncharacterized protein</fullName>
    </submittedName>
</protein>
<geneLocation type="plasmid" evidence="1">
    <name>pZL1</name>
</geneLocation>
<evidence type="ECO:0000313" key="1">
    <source>
        <dbReference type="EMBL" id="AHF46219.1"/>
    </source>
</evidence>
<organism evidence="1">
    <name type="scientific">Streptomyces sp. 14R-10</name>
    <dbReference type="NCBI Taxonomy" id="1442159"/>
    <lineage>
        <taxon>Bacteria</taxon>
        <taxon>Bacillati</taxon>
        <taxon>Actinomycetota</taxon>
        <taxon>Actinomycetes</taxon>
        <taxon>Kitasatosporales</taxon>
        <taxon>Streptomycetaceae</taxon>
        <taxon>Streptomyces</taxon>
    </lineage>
</organism>
<proteinExistence type="predicted"/>